<dbReference type="Proteomes" id="UP000823891">
    <property type="component" value="Unassembled WGS sequence"/>
</dbReference>
<reference evidence="3" key="1">
    <citation type="journal article" date="2021" name="PeerJ">
        <title>Extensive microbial diversity within the chicken gut microbiome revealed by metagenomics and culture.</title>
        <authorList>
            <person name="Gilroy R."/>
            <person name="Ravi A."/>
            <person name="Getino M."/>
            <person name="Pursley I."/>
            <person name="Horton D.L."/>
            <person name="Alikhan N.F."/>
            <person name="Baker D."/>
            <person name="Gharbi K."/>
            <person name="Hall N."/>
            <person name="Watson M."/>
            <person name="Adriaenssens E.M."/>
            <person name="Foster-Nyarko E."/>
            <person name="Jarju S."/>
            <person name="Secka A."/>
            <person name="Antonio M."/>
            <person name="Oren A."/>
            <person name="Chaudhuri R.R."/>
            <person name="La Ragione R."/>
            <person name="Hildebrand F."/>
            <person name="Pallen M.J."/>
        </authorList>
    </citation>
    <scope>NUCLEOTIDE SEQUENCE</scope>
    <source>
        <strain evidence="3">USAMLcec2-132</strain>
    </source>
</reference>
<dbReference type="InterPro" id="IPR050789">
    <property type="entry name" value="Diverse_Enzym_Activities"/>
</dbReference>
<dbReference type="PANTHER" id="PTHR43283:SF7">
    <property type="entry name" value="BETA-LACTAMASE-RELATED DOMAIN-CONTAINING PROTEIN"/>
    <property type="match status" value="1"/>
</dbReference>
<name>A0A9D2NH82_9FIRM</name>
<evidence type="ECO:0000256" key="1">
    <source>
        <dbReference type="SAM" id="MobiDB-lite"/>
    </source>
</evidence>
<evidence type="ECO:0000313" key="4">
    <source>
        <dbReference type="Proteomes" id="UP000823891"/>
    </source>
</evidence>
<dbReference type="InterPro" id="IPR012338">
    <property type="entry name" value="Beta-lactam/transpept-like"/>
</dbReference>
<dbReference type="PANTHER" id="PTHR43283">
    <property type="entry name" value="BETA-LACTAMASE-RELATED"/>
    <property type="match status" value="1"/>
</dbReference>
<feature type="domain" description="Beta-lactamase-related" evidence="2">
    <location>
        <begin position="100"/>
        <end position="352"/>
    </location>
</feature>
<proteinExistence type="predicted"/>
<organism evidence="3 4">
    <name type="scientific">Candidatus Eisenbergiella merdavium</name>
    <dbReference type="NCBI Taxonomy" id="2838551"/>
    <lineage>
        <taxon>Bacteria</taxon>
        <taxon>Bacillati</taxon>
        <taxon>Bacillota</taxon>
        <taxon>Clostridia</taxon>
        <taxon>Lachnospirales</taxon>
        <taxon>Lachnospiraceae</taxon>
        <taxon>Eisenbergiella</taxon>
    </lineage>
</organism>
<protein>
    <submittedName>
        <fullName evidence="3">Beta-lactamase family protein</fullName>
    </submittedName>
</protein>
<dbReference type="Gene3D" id="3.40.710.10">
    <property type="entry name" value="DD-peptidase/beta-lactamase superfamily"/>
    <property type="match status" value="1"/>
</dbReference>
<dbReference type="SUPFAM" id="SSF56601">
    <property type="entry name" value="beta-lactamase/transpeptidase-like"/>
    <property type="match status" value="1"/>
</dbReference>
<sequence>MAKTDIAVAELIWNLMTGKTGNVSRTDFFPQKPAFEDAVPARGASAGEDVFPDAFTENSPEIFPEISLPRATPESQGISSVRLARFLKELAAKESTDIHQALVVRNGFVICECGFAPYKRGMWHASYSMCKSIVGMAVGMLVAEEKLKLTDRVTDFFRKRSLRNLLRMRDVTVEHLLTMTSGVSFRETGIIAGNDWVKGFLEAGLDGTPGKDFEYNSMNTYMLSAIVTELTGETLTEYLRPRLWEPLGIRRIFWEVCPMGITKGGWGLFLRPEDAAKLGMLYLQKGRWNGRQLVPAEWVEASCRPSAQAPEVMSTHGYGYQLWMGSREGSFNYNGMLGQNVVAYPDMNLVVVTNAGSHDLFQNCELMGIVKKSFETDFEPPLILPEDAAGYGLLCRTVEELEGRGGGLAKIRQGGWTDGRSGRNTGSRASFRGPRRLRRSGRGIGETGLEMERGMDRKADCGDILLRECFLPSLNGRIYEMEQKQAGLMPLLMQVLHNNYTEGIRSIGFEMRGRTLYLRLFEGEEERLLPAGFGQGAETEISFGGELYRISTTAECRRDENGRPVLKLDIAFLEEACRRRLNLYFEGEKAERLEAVWDETPGRDVILEGLDAFLDTEGKGFLMNALKERGGMEVFQILAEHTIRPVCRGRLQADGEAEGCPASDAPA</sequence>
<accession>A0A9D2NH82</accession>
<evidence type="ECO:0000259" key="2">
    <source>
        <dbReference type="Pfam" id="PF00144"/>
    </source>
</evidence>
<dbReference type="Pfam" id="PF00144">
    <property type="entry name" value="Beta-lactamase"/>
    <property type="match status" value="1"/>
</dbReference>
<reference evidence="3" key="2">
    <citation type="submission" date="2021-04" db="EMBL/GenBank/DDBJ databases">
        <authorList>
            <person name="Gilroy R."/>
        </authorList>
    </citation>
    <scope>NUCLEOTIDE SEQUENCE</scope>
    <source>
        <strain evidence="3">USAMLcec2-132</strain>
    </source>
</reference>
<evidence type="ECO:0000313" key="3">
    <source>
        <dbReference type="EMBL" id="HJC25143.1"/>
    </source>
</evidence>
<dbReference type="InterPro" id="IPR001466">
    <property type="entry name" value="Beta-lactam-related"/>
</dbReference>
<gene>
    <name evidence="3" type="ORF">H9761_15820</name>
</gene>
<comment type="caution">
    <text evidence="3">The sequence shown here is derived from an EMBL/GenBank/DDBJ whole genome shotgun (WGS) entry which is preliminary data.</text>
</comment>
<feature type="region of interest" description="Disordered" evidence="1">
    <location>
        <begin position="412"/>
        <end position="437"/>
    </location>
</feature>
<dbReference type="EMBL" id="DWWS01000055">
    <property type="protein sequence ID" value="HJC25143.1"/>
    <property type="molecule type" value="Genomic_DNA"/>
</dbReference>
<dbReference type="AlphaFoldDB" id="A0A9D2NH82"/>